<evidence type="ECO:0000313" key="2">
    <source>
        <dbReference type="Proteomes" id="UP001165060"/>
    </source>
</evidence>
<protein>
    <recommendedName>
        <fullName evidence="3">Phosphoglycerate mutase-like protein</fullName>
    </recommendedName>
</protein>
<dbReference type="Pfam" id="PF00300">
    <property type="entry name" value="His_Phos_1"/>
    <property type="match status" value="1"/>
</dbReference>
<gene>
    <name evidence="1" type="ORF">TeGR_g2454</name>
</gene>
<evidence type="ECO:0008006" key="3">
    <source>
        <dbReference type="Google" id="ProtNLM"/>
    </source>
</evidence>
<reference evidence="1 2" key="1">
    <citation type="journal article" date="2023" name="Commun. Biol.">
        <title>Genome analysis of Parmales, the sister group of diatoms, reveals the evolutionary specialization of diatoms from phago-mixotrophs to photoautotrophs.</title>
        <authorList>
            <person name="Ban H."/>
            <person name="Sato S."/>
            <person name="Yoshikawa S."/>
            <person name="Yamada K."/>
            <person name="Nakamura Y."/>
            <person name="Ichinomiya M."/>
            <person name="Sato N."/>
            <person name="Blanc-Mathieu R."/>
            <person name="Endo H."/>
            <person name="Kuwata A."/>
            <person name="Ogata H."/>
        </authorList>
    </citation>
    <scope>NUCLEOTIDE SEQUENCE [LARGE SCALE GENOMIC DNA]</scope>
</reference>
<sequence length="275" mass="29931">MSASHSAASHSAATLALAAKESAEHHTPAMSTLLSASLSSPVVVLASPLSSPLPSGPSLVRSKVVHFVRHGQGFHNLLADLYSSSGRKWTQFEPGEDNPYTQEEVTDAPLTHKGRLQAEALRARASATGTRLLVTSPHTRATQTALIAFRHLEGGVPVVCREEVREETGAHACDRRRAVAELRGDFPRVDYGGVEEEDGLFGKERESKASLGKRIHSFLDWLGEREEEEVAVASHSGWLVTLFNGCVKTEEGSGLEEWFQTGEMRSVRLSWVKNV</sequence>
<dbReference type="InterPro" id="IPR050275">
    <property type="entry name" value="PGM_Phosphatase"/>
</dbReference>
<dbReference type="PANTHER" id="PTHR48100:SF1">
    <property type="entry name" value="HISTIDINE PHOSPHATASE FAMILY PROTEIN-RELATED"/>
    <property type="match status" value="1"/>
</dbReference>
<dbReference type="SUPFAM" id="SSF53254">
    <property type="entry name" value="Phosphoglycerate mutase-like"/>
    <property type="match status" value="1"/>
</dbReference>
<dbReference type="Proteomes" id="UP001165060">
    <property type="component" value="Unassembled WGS sequence"/>
</dbReference>
<dbReference type="Gene3D" id="3.40.50.1240">
    <property type="entry name" value="Phosphoglycerate mutase-like"/>
    <property type="match status" value="1"/>
</dbReference>
<name>A0ABQ6N866_9STRA</name>
<dbReference type="SMART" id="SM00855">
    <property type="entry name" value="PGAM"/>
    <property type="match status" value="1"/>
</dbReference>
<dbReference type="InterPro" id="IPR029033">
    <property type="entry name" value="His_PPase_superfam"/>
</dbReference>
<organism evidence="1 2">
    <name type="scientific">Tetraparma gracilis</name>
    <dbReference type="NCBI Taxonomy" id="2962635"/>
    <lineage>
        <taxon>Eukaryota</taxon>
        <taxon>Sar</taxon>
        <taxon>Stramenopiles</taxon>
        <taxon>Ochrophyta</taxon>
        <taxon>Bolidophyceae</taxon>
        <taxon>Parmales</taxon>
        <taxon>Triparmaceae</taxon>
        <taxon>Tetraparma</taxon>
    </lineage>
</organism>
<dbReference type="PANTHER" id="PTHR48100">
    <property type="entry name" value="BROAD-SPECIFICITY PHOSPHATASE YOR283W-RELATED"/>
    <property type="match status" value="1"/>
</dbReference>
<dbReference type="EMBL" id="BRYB01002359">
    <property type="protein sequence ID" value="GMI43697.1"/>
    <property type="molecule type" value="Genomic_DNA"/>
</dbReference>
<comment type="caution">
    <text evidence="1">The sequence shown here is derived from an EMBL/GenBank/DDBJ whole genome shotgun (WGS) entry which is preliminary data.</text>
</comment>
<accession>A0ABQ6N866</accession>
<dbReference type="CDD" id="cd07067">
    <property type="entry name" value="HP_PGM_like"/>
    <property type="match status" value="1"/>
</dbReference>
<evidence type="ECO:0000313" key="1">
    <source>
        <dbReference type="EMBL" id="GMI43697.1"/>
    </source>
</evidence>
<keyword evidence="2" id="KW-1185">Reference proteome</keyword>
<proteinExistence type="predicted"/>
<dbReference type="InterPro" id="IPR013078">
    <property type="entry name" value="His_Pase_superF_clade-1"/>
</dbReference>